<accession>A0A6P4XPA3</accession>
<keyword evidence="2" id="KW-1185">Reference proteome</keyword>
<dbReference type="KEGG" id="bbel:109461865"/>
<dbReference type="InterPro" id="IPR010721">
    <property type="entry name" value="UstE-like"/>
</dbReference>
<feature type="transmembrane region" description="Helical" evidence="1">
    <location>
        <begin position="106"/>
        <end position="129"/>
    </location>
</feature>
<keyword evidence="1" id="KW-0472">Membrane</keyword>
<dbReference type="Gene3D" id="1.20.120.1630">
    <property type="match status" value="1"/>
</dbReference>
<feature type="transmembrane region" description="Helical" evidence="1">
    <location>
        <begin position="12"/>
        <end position="31"/>
    </location>
</feature>
<keyword evidence="1" id="KW-1133">Transmembrane helix</keyword>
<evidence type="ECO:0000313" key="3">
    <source>
        <dbReference type="RefSeq" id="XP_019613893.1"/>
    </source>
</evidence>
<dbReference type="PANTHER" id="PTHR32251">
    <property type="entry name" value="3-OXO-5-ALPHA-STEROID 4-DEHYDROGENASE"/>
    <property type="match status" value="1"/>
</dbReference>
<protein>
    <submittedName>
        <fullName evidence="3">Uncharacterized protein C594.04c-like</fullName>
    </submittedName>
</protein>
<dbReference type="OrthoDB" id="67965at2759"/>
<dbReference type="GeneID" id="109461865"/>
<dbReference type="AlphaFoldDB" id="A0A6P4XPA3"/>
<name>A0A6P4XPA3_BRABE</name>
<dbReference type="RefSeq" id="XP_019613893.1">
    <property type="nucleotide sequence ID" value="XM_019758334.1"/>
</dbReference>
<feature type="transmembrane region" description="Helical" evidence="1">
    <location>
        <begin position="38"/>
        <end position="55"/>
    </location>
</feature>
<dbReference type="PROSITE" id="PS50244">
    <property type="entry name" value="S5A_REDUCTASE"/>
    <property type="match status" value="1"/>
</dbReference>
<reference evidence="3" key="1">
    <citation type="submission" date="2025-08" db="UniProtKB">
        <authorList>
            <consortium name="RefSeq"/>
        </authorList>
    </citation>
    <scope>IDENTIFICATION</scope>
    <source>
        <tissue evidence="3">Gonad</tissue>
    </source>
</reference>
<evidence type="ECO:0000256" key="1">
    <source>
        <dbReference type="SAM" id="Phobius"/>
    </source>
</evidence>
<gene>
    <name evidence="3" type="primary">LOC109461865</name>
</gene>
<organism evidence="2 3">
    <name type="scientific">Branchiostoma belcheri</name>
    <name type="common">Amphioxus</name>
    <dbReference type="NCBI Taxonomy" id="7741"/>
    <lineage>
        <taxon>Eukaryota</taxon>
        <taxon>Metazoa</taxon>
        <taxon>Chordata</taxon>
        <taxon>Cephalochordata</taxon>
        <taxon>Leptocardii</taxon>
        <taxon>Amphioxiformes</taxon>
        <taxon>Branchiostomatidae</taxon>
        <taxon>Branchiostoma</taxon>
    </lineage>
</organism>
<evidence type="ECO:0000313" key="2">
    <source>
        <dbReference type="Proteomes" id="UP000515135"/>
    </source>
</evidence>
<dbReference type="Proteomes" id="UP000515135">
    <property type="component" value="Unplaced"/>
</dbReference>
<keyword evidence="1" id="KW-0812">Transmembrane</keyword>
<proteinExistence type="predicted"/>
<feature type="transmembrane region" description="Helical" evidence="1">
    <location>
        <begin position="67"/>
        <end position="85"/>
    </location>
</feature>
<dbReference type="GO" id="GO:0016020">
    <property type="term" value="C:membrane"/>
    <property type="evidence" value="ECO:0007669"/>
    <property type="project" value="TreeGrafter"/>
</dbReference>
<dbReference type="PANTHER" id="PTHR32251:SF17">
    <property type="entry name" value="STEROID 5-ALPHA REDUCTASE C-TERMINAL DOMAIN-CONTAINING PROTEIN"/>
    <property type="match status" value="1"/>
</dbReference>
<dbReference type="Pfam" id="PF06966">
    <property type="entry name" value="DUF1295"/>
    <property type="match status" value="1"/>
</dbReference>
<sequence>MIFADDMDVSVLYKSAALDLGIQWVCWAVAVAFSTEKFFDLAGSATYALLAYLSLQWGGGHFTRQKVQTTLVLIWAVRLGSYLFLRVMRDGKDVRFDEAKRNPVHFLVFWTLQAVWVFITLLPTLILNAKTRDRSLGFQDYLGWTIWTVGLLLEAVADYQKSVFKADPENSGKFIQSGLWSISQHPNYLGEISLWLGLYITAAGVMSGWEHISLVSPMFVAFLLLKVSGVPLLDELGMKRWGNNPTYLAYRQRTAVLVPFVW</sequence>